<dbReference type="AlphaFoldDB" id="A0AAE0HN24"/>
<protein>
    <submittedName>
        <fullName evidence="2">Uncharacterized protein</fullName>
    </submittedName>
</protein>
<keyword evidence="1" id="KW-0732">Signal</keyword>
<evidence type="ECO:0000313" key="3">
    <source>
        <dbReference type="Proteomes" id="UP001278766"/>
    </source>
</evidence>
<reference evidence="2" key="1">
    <citation type="journal article" date="2023" name="Mol. Phylogenet. Evol.">
        <title>Genome-scale phylogeny and comparative genomics of the fungal order Sordariales.</title>
        <authorList>
            <person name="Hensen N."/>
            <person name="Bonometti L."/>
            <person name="Westerberg I."/>
            <person name="Brannstrom I.O."/>
            <person name="Guillou S."/>
            <person name="Cros-Aarteil S."/>
            <person name="Calhoun S."/>
            <person name="Haridas S."/>
            <person name="Kuo A."/>
            <person name="Mondo S."/>
            <person name="Pangilinan J."/>
            <person name="Riley R."/>
            <person name="LaButti K."/>
            <person name="Andreopoulos B."/>
            <person name="Lipzen A."/>
            <person name="Chen C."/>
            <person name="Yan M."/>
            <person name="Daum C."/>
            <person name="Ng V."/>
            <person name="Clum A."/>
            <person name="Steindorff A."/>
            <person name="Ohm R.A."/>
            <person name="Martin F."/>
            <person name="Silar P."/>
            <person name="Natvig D.O."/>
            <person name="Lalanne C."/>
            <person name="Gautier V."/>
            <person name="Ament-Velasquez S.L."/>
            <person name="Kruys A."/>
            <person name="Hutchinson M.I."/>
            <person name="Powell A.J."/>
            <person name="Barry K."/>
            <person name="Miller A.N."/>
            <person name="Grigoriev I.V."/>
            <person name="Debuchy R."/>
            <person name="Gladieux P."/>
            <person name="Hiltunen Thoren M."/>
            <person name="Johannesson H."/>
        </authorList>
    </citation>
    <scope>NUCLEOTIDE SEQUENCE</scope>
    <source>
        <strain evidence="2">CBS 168.71</strain>
    </source>
</reference>
<reference evidence="2" key="2">
    <citation type="submission" date="2023-06" db="EMBL/GenBank/DDBJ databases">
        <authorList>
            <consortium name="Lawrence Berkeley National Laboratory"/>
            <person name="Haridas S."/>
            <person name="Hensen N."/>
            <person name="Bonometti L."/>
            <person name="Westerberg I."/>
            <person name="Brannstrom I.O."/>
            <person name="Guillou S."/>
            <person name="Cros-Aarteil S."/>
            <person name="Calhoun S."/>
            <person name="Kuo A."/>
            <person name="Mondo S."/>
            <person name="Pangilinan J."/>
            <person name="Riley R."/>
            <person name="Labutti K."/>
            <person name="Andreopoulos B."/>
            <person name="Lipzen A."/>
            <person name="Chen C."/>
            <person name="Yanf M."/>
            <person name="Daum C."/>
            <person name="Ng V."/>
            <person name="Clum A."/>
            <person name="Steindorff A."/>
            <person name="Ohm R."/>
            <person name="Martin F."/>
            <person name="Silar P."/>
            <person name="Natvig D."/>
            <person name="Lalanne C."/>
            <person name="Gautier V."/>
            <person name="Ament-Velasquez S.L."/>
            <person name="Kruys A."/>
            <person name="Hutchinson M.I."/>
            <person name="Powell A.J."/>
            <person name="Barry K."/>
            <person name="Miller A.N."/>
            <person name="Grigoriev I.V."/>
            <person name="Debuchy R."/>
            <person name="Gladieux P."/>
            <person name="Thoren M.H."/>
            <person name="Johannesson H."/>
        </authorList>
    </citation>
    <scope>NUCLEOTIDE SEQUENCE</scope>
    <source>
        <strain evidence="2">CBS 168.71</strain>
    </source>
</reference>
<evidence type="ECO:0000313" key="2">
    <source>
        <dbReference type="EMBL" id="KAK3299572.1"/>
    </source>
</evidence>
<comment type="caution">
    <text evidence="2">The sequence shown here is derived from an EMBL/GenBank/DDBJ whole genome shotgun (WGS) entry which is preliminary data.</text>
</comment>
<gene>
    <name evidence="2" type="ORF">B0H64DRAFT_472675</name>
</gene>
<sequence length="103" mass="10685">MKAVATIILTLATLAFAAPNPHADADALAARQSCTYSCQCLDPRGNALVDMNNECCPGGNVREDRTTCNIPIFPLAVGYAACCQDDGRPVCQPSGSGCPTIPV</sequence>
<dbReference type="Proteomes" id="UP001278766">
    <property type="component" value="Unassembled WGS sequence"/>
</dbReference>
<dbReference type="RefSeq" id="XP_062663086.1">
    <property type="nucleotide sequence ID" value="XM_062807949.1"/>
</dbReference>
<keyword evidence="3" id="KW-1185">Reference proteome</keyword>
<organism evidence="2 3">
    <name type="scientific">Chaetomium fimeti</name>
    <dbReference type="NCBI Taxonomy" id="1854472"/>
    <lineage>
        <taxon>Eukaryota</taxon>
        <taxon>Fungi</taxon>
        <taxon>Dikarya</taxon>
        <taxon>Ascomycota</taxon>
        <taxon>Pezizomycotina</taxon>
        <taxon>Sordariomycetes</taxon>
        <taxon>Sordariomycetidae</taxon>
        <taxon>Sordariales</taxon>
        <taxon>Chaetomiaceae</taxon>
        <taxon>Chaetomium</taxon>
    </lineage>
</organism>
<proteinExistence type="predicted"/>
<dbReference type="GeneID" id="87844897"/>
<evidence type="ECO:0000256" key="1">
    <source>
        <dbReference type="SAM" id="SignalP"/>
    </source>
</evidence>
<name>A0AAE0HN24_9PEZI</name>
<dbReference type="EMBL" id="JAUEPN010000002">
    <property type="protein sequence ID" value="KAK3299572.1"/>
    <property type="molecule type" value="Genomic_DNA"/>
</dbReference>
<feature type="chain" id="PRO_5041957361" evidence="1">
    <location>
        <begin position="18"/>
        <end position="103"/>
    </location>
</feature>
<accession>A0AAE0HN24</accession>
<feature type="signal peptide" evidence="1">
    <location>
        <begin position="1"/>
        <end position="17"/>
    </location>
</feature>